<dbReference type="GO" id="GO:0019563">
    <property type="term" value="P:glycerol catabolic process"/>
    <property type="evidence" value="ECO:0007669"/>
    <property type="project" value="TreeGrafter"/>
</dbReference>
<dbReference type="Gene3D" id="3.30.1180.20">
    <property type="entry name" value="Dihydroxyacetone kinase, domain 2"/>
    <property type="match status" value="1"/>
</dbReference>
<dbReference type="PANTHER" id="PTHR28629:SF4">
    <property type="entry name" value="TRIOKINASE_FMN CYCLASE"/>
    <property type="match status" value="1"/>
</dbReference>
<feature type="domain" description="DhaK" evidence="1">
    <location>
        <begin position="1"/>
        <end position="100"/>
    </location>
</feature>
<evidence type="ECO:0000313" key="3">
    <source>
        <dbReference type="Proteomes" id="UP000291949"/>
    </source>
</evidence>
<keyword evidence="2" id="KW-0808">Transferase</keyword>
<evidence type="ECO:0000313" key="2">
    <source>
        <dbReference type="EMBL" id="TBW74569.1"/>
    </source>
</evidence>
<dbReference type="RefSeq" id="WP_196211583.1">
    <property type="nucleotide sequence ID" value="NZ_SCHC01000040.1"/>
</dbReference>
<proteinExistence type="predicted"/>
<dbReference type="InterPro" id="IPR004006">
    <property type="entry name" value="DhaK_dom"/>
</dbReference>
<comment type="caution">
    <text evidence="2">The sequence shown here is derived from an EMBL/GenBank/DDBJ whole genome shotgun (WGS) entry which is preliminary data.</text>
</comment>
<dbReference type="EMBL" id="SCHC01000040">
    <property type="protein sequence ID" value="TBW74569.1"/>
    <property type="molecule type" value="Genomic_DNA"/>
</dbReference>
<protein>
    <submittedName>
        <fullName evidence="2">Dihydroxyacetone kinase</fullName>
    </submittedName>
</protein>
<keyword evidence="2" id="KW-0418">Kinase</keyword>
<feature type="non-terminal residue" evidence="2">
    <location>
        <position position="1"/>
    </location>
</feature>
<gene>
    <name evidence="2" type="ORF">EQ811_12465</name>
</gene>
<sequence>EDVQPINVIVERLLDQLYKEIEKKPLIVMVNGMGGTPLSELNIVTKYLDEQFNQNDIDVKQWFVGDYMTALDMQGFSITVLPFSEELSEALAAPTASKYF</sequence>
<dbReference type="PANTHER" id="PTHR28629">
    <property type="entry name" value="TRIOKINASE/FMN CYCLASE"/>
    <property type="match status" value="1"/>
</dbReference>
<name>A0A7Z7YT71_STACP</name>
<dbReference type="Proteomes" id="UP000291949">
    <property type="component" value="Unassembled WGS sequence"/>
</dbReference>
<organism evidence="2 3">
    <name type="scientific">Staphylococcus capitis</name>
    <dbReference type="NCBI Taxonomy" id="29388"/>
    <lineage>
        <taxon>Bacteria</taxon>
        <taxon>Bacillati</taxon>
        <taxon>Bacillota</taxon>
        <taxon>Bacilli</taxon>
        <taxon>Bacillales</taxon>
        <taxon>Staphylococcaceae</taxon>
        <taxon>Staphylococcus</taxon>
    </lineage>
</organism>
<dbReference type="InterPro" id="IPR050861">
    <property type="entry name" value="Dihydroxyacetone_Kinase"/>
</dbReference>
<dbReference type="GO" id="GO:0005829">
    <property type="term" value="C:cytosol"/>
    <property type="evidence" value="ECO:0007669"/>
    <property type="project" value="TreeGrafter"/>
</dbReference>
<reference evidence="2 3" key="1">
    <citation type="journal article" date="2019" name="Sci. Transl. Med.">
        <title>Quorum sensing between bacterial species on the skin protects against epidermal injury in atopic dermatitis.</title>
        <authorList>
            <person name="Williams M.R."/>
        </authorList>
    </citation>
    <scope>NUCLEOTIDE SEQUENCE [LARGE SCALE GENOMIC DNA]</scope>
    <source>
        <strain evidence="2 3">H8</strain>
    </source>
</reference>
<dbReference type="SUPFAM" id="SSF82549">
    <property type="entry name" value="DAK1/DegV-like"/>
    <property type="match status" value="1"/>
</dbReference>
<dbReference type="AlphaFoldDB" id="A0A7Z7YT71"/>
<evidence type="ECO:0000259" key="1">
    <source>
        <dbReference type="PROSITE" id="PS51481"/>
    </source>
</evidence>
<dbReference type="GO" id="GO:0004371">
    <property type="term" value="F:glycerone kinase activity"/>
    <property type="evidence" value="ECO:0007669"/>
    <property type="project" value="InterPro"/>
</dbReference>
<dbReference type="PROSITE" id="PS51481">
    <property type="entry name" value="DHAK"/>
    <property type="match status" value="1"/>
</dbReference>
<dbReference type="Pfam" id="PF02733">
    <property type="entry name" value="Dak1"/>
    <property type="match status" value="1"/>
</dbReference>
<accession>A0A7Z7YT71</accession>